<dbReference type="InterPro" id="IPR028001">
    <property type="entry name" value="SAXO5"/>
</dbReference>
<name>A0A8C9I5S3_9PRIM</name>
<reference evidence="2" key="2">
    <citation type="submission" date="2025-09" db="UniProtKB">
        <authorList>
            <consortium name="Ensembl"/>
        </authorList>
    </citation>
    <scope>IDENTIFICATION</scope>
</reference>
<feature type="region of interest" description="Disordered" evidence="1">
    <location>
        <begin position="155"/>
        <end position="204"/>
    </location>
</feature>
<proteinExistence type="predicted"/>
<reference evidence="2" key="1">
    <citation type="submission" date="2025-08" db="UniProtKB">
        <authorList>
            <consortium name="Ensembl"/>
        </authorList>
    </citation>
    <scope>IDENTIFICATION</scope>
</reference>
<keyword evidence="3" id="KW-1185">Reference proteome</keyword>
<organism evidence="2 3">
    <name type="scientific">Piliocolobus tephrosceles</name>
    <name type="common">Ugandan red Colobus</name>
    <dbReference type="NCBI Taxonomy" id="591936"/>
    <lineage>
        <taxon>Eukaryota</taxon>
        <taxon>Metazoa</taxon>
        <taxon>Chordata</taxon>
        <taxon>Craniata</taxon>
        <taxon>Vertebrata</taxon>
        <taxon>Euteleostomi</taxon>
        <taxon>Mammalia</taxon>
        <taxon>Eutheria</taxon>
        <taxon>Euarchontoglires</taxon>
        <taxon>Primates</taxon>
        <taxon>Haplorrhini</taxon>
        <taxon>Catarrhini</taxon>
        <taxon>Cercopithecidae</taxon>
        <taxon>Colobinae</taxon>
        <taxon>Piliocolobus</taxon>
    </lineage>
</organism>
<feature type="compositionally biased region" description="Pro residues" evidence="1">
    <location>
        <begin position="495"/>
        <end position="506"/>
    </location>
</feature>
<dbReference type="Proteomes" id="UP000694416">
    <property type="component" value="Unplaced"/>
</dbReference>
<evidence type="ECO:0008006" key="4">
    <source>
        <dbReference type="Google" id="ProtNLM"/>
    </source>
</evidence>
<dbReference type="PANTHER" id="PTHR34828:SF1">
    <property type="entry name" value="TESTIS-EXPRESSED PROTEIN 45"/>
    <property type="match status" value="1"/>
</dbReference>
<evidence type="ECO:0000313" key="2">
    <source>
        <dbReference type="Ensembl" id="ENSPTEP00000029597.1"/>
    </source>
</evidence>
<feature type="region of interest" description="Disordered" evidence="1">
    <location>
        <begin position="473"/>
        <end position="506"/>
    </location>
</feature>
<dbReference type="Pfam" id="PF15373">
    <property type="entry name" value="SAXO5-like"/>
    <property type="match status" value="1"/>
</dbReference>
<evidence type="ECO:0000256" key="1">
    <source>
        <dbReference type="SAM" id="MobiDB-lite"/>
    </source>
</evidence>
<dbReference type="Ensembl" id="ENSPTET00000041117.1">
    <property type="protein sequence ID" value="ENSPTEP00000029597.1"/>
    <property type="gene ID" value="ENSPTEG00000028983.1"/>
</dbReference>
<sequence>MAAGALLPCPRPCPCPMSQQDFLKASHFSLGPDMQLHEGTMHTTSHRDFAYPTATREPPSLQQPPALLFPTDPRWDREERVSEARRAFPPPSTPPWELLQAQARERTLAMRASNLHLHEDAHAGIGLSNARAAYGWPDLPARARERIRGARLIFDRDSLPPGDRDKLRIPPTTHQALFPPHDARPQPRAPSRHLGGPNTLKWDYTRQDGTSYQRQFQALPGPPALMCKRASSRVELGDCKISYGSMCSEQKQAYKPQGLPEDRYDKAQAAAHIHYVNIRPGDGLFHNRTTKAEHFYAREPEPFVLHHDQTPESHILKGNWCPGPGSLETFMQYFYGQPPPATQPPSRHVPHEKLQSHVILGEPKLLKRFFKTTMGSDYCPSEWRQVQKAPNLHLQQSNLPQGTGEFDFLTMNQKMLKPHGTAPALVTEEMLQRCKYSHMEPPLGGLRFFSTQYKDEFPFKYQGPAALRLKNPQEGFVPLGTPHQHGCREKTDPRAPQPPMYPCPSQ</sequence>
<gene>
    <name evidence="2" type="primary">SAXO5</name>
</gene>
<evidence type="ECO:0000313" key="3">
    <source>
        <dbReference type="Proteomes" id="UP000694416"/>
    </source>
</evidence>
<dbReference type="AlphaFoldDB" id="A0A8C9I5S3"/>
<dbReference type="PANTHER" id="PTHR34828">
    <property type="entry name" value="TESTIS-EXPRESSED PROTEIN 45"/>
    <property type="match status" value="1"/>
</dbReference>
<feature type="region of interest" description="Disordered" evidence="1">
    <location>
        <begin position="52"/>
        <end position="72"/>
    </location>
</feature>
<protein>
    <recommendedName>
        <fullName evidence="4">Testis expressed 45</fullName>
    </recommendedName>
</protein>
<accession>A0A8C9I5S3</accession>
<feature type="compositionally biased region" description="Basic and acidic residues" evidence="1">
    <location>
        <begin position="155"/>
        <end position="168"/>
    </location>
</feature>